<protein>
    <recommendedName>
        <fullName evidence="4">Lipoprotein</fullName>
    </recommendedName>
</protein>
<keyword evidence="3" id="KW-1185">Reference proteome</keyword>
<feature type="signal peptide" evidence="1">
    <location>
        <begin position="1"/>
        <end position="25"/>
    </location>
</feature>
<dbReference type="EMBL" id="RJUK01000001">
    <property type="protein sequence ID" value="ROQ20175.1"/>
    <property type="molecule type" value="Genomic_DNA"/>
</dbReference>
<keyword evidence="1" id="KW-0732">Signal</keyword>
<accession>A0A3N1NVF6</accession>
<evidence type="ECO:0000313" key="2">
    <source>
        <dbReference type="EMBL" id="ROQ20175.1"/>
    </source>
</evidence>
<sequence>MFQRHWLYHTLFYSLLSLLVGCSTATPFGSHVARFERHDPWVMNLNPGSGKIEFNTRLEAHDDIRLTFAQPEDWPQIAYFELLDEDCEFGHRGHLVYLTEQDGFESIYFSREIPWGDAIQVSLEWGAESKQLGVRINDQYQQIPLLHVPSLIRVSGQTDSNTLPGLQYQPFETSITEQGALP</sequence>
<evidence type="ECO:0000313" key="3">
    <source>
        <dbReference type="Proteomes" id="UP000273643"/>
    </source>
</evidence>
<comment type="caution">
    <text evidence="2">The sequence shown here is derived from an EMBL/GenBank/DDBJ whole genome shotgun (WGS) entry which is preliminary data.</text>
</comment>
<evidence type="ECO:0008006" key="4">
    <source>
        <dbReference type="Google" id="ProtNLM"/>
    </source>
</evidence>
<dbReference type="Proteomes" id="UP000273643">
    <property type="component" value="Unassembled WGS sequence"/>
</dbReference>
<dbReference type="AlphaFoldDB" id="A0A3N1NVF6"/>
<organism evidence="2 3">
    <name type="scientific">Marinimicrobium koreense</name>
    <dbReference type="NCBI Taxonomy" id="306545"/>
    <lineage>
        <taxon>Bacteria</taxon>
        <taxon>Pseudomonadati</taxon>
        <taxon>Pseudomonadota</taxon>
        <taxon>Gammaproteobacteria</taxon>
        <taxon>Cellvibrionales</taxon>
        <taxon>Cellvibrionaceae</taxon>
        <taxon>Marinimicrobium</taxon>
    </lineage>
</organism>
<reference evidence="2 3" key="1">
    <citation type="submission" date="2018-11" db="EMBL/GenBank/DDBJ databases">
        <title>Genomic Encyclopedia of Type Strains, Phase IV (KMG-IV): sequencing the most valuable type-strain genomes for metagenomic binning, comparative biology and taxonomic classification.</title>
        <authorList>
            <person name="Goeker M."/>
        </authorList>
    </citation>
    <scope>NUCLEOTIDE SEQUENCE [LARGE SCALE GENOMIC DNA]</scope>
    <source>
        <strain evidence="2 3">DSM 16974</strain>
    </source>
</reference>
<evidence type="ECO:0000256" key="1">
    <source>
        <dbReference type="SAM" id="SignalP"/>
    </source>
</evidence>
<name>A0A3N1NVF6_9GAMM</name>
<gene>
    <name evidence="2" type="ORF">EDC38_0774</name>
</gene>
<dbReference type="PROSITE" id="PS51257">
    <property type="entry name" value="PROKAR_LIPOPROTEIN"/>
    <property type="match status" value="1"/>
</dbReference>
<feature type="chain" id="PRO_5018104043" description="Lipoprotein" evidence="1">
    <location>
        <begin position="26"/>
        <end position="182"/>
    </location>
</feature>
<proteinExistence type="predicted"/>